<name>A0ACB8BFH5_9AGAM</name>
<comment type="caution">
    <text evidence="1">The sequence shown here is derived from an EMBL/GenBank/DDBJ whole genome shotgun (WGS) entry which is preliminary data.</text>
</comment>
<evidence type="ECO:0000313" key="2">
    <source>
        <dbReference type="Proteomes" id="UP000790709"/>
    </source>
</evidence>
<keyword evidence="2" id="KW-1185">Reference proteome</keyword>
<dbReference type="EMBL" id="MU266421">
    <property type="protein sequence ID" value="KAH7924555.1"/>
    <property type="molecule type" value="Genomic_DNA"/>
</dbReference>
<sequence length="356" mass="37708">MSSNIPTTQRAWRALKRGKPSEALAFQSDVPVPTKLKPGEVLIQIEAAALNPVGHKLMGLLPNFMAGRPLTPENDLAGVIVDANGTEFTNGDEVFGIVPLEVQPKIRQGALAQYVRLPASCVIVRPPNITPIEACGIAMAGETALQALVGVGKLEAGQTVFINGGSSSVGIFAIYVAKAIGAKVVASASGKNEEFVLGHGADEFVDYTKAPLHKYLTDNPPSPKFDLIFDAAGLVDPSLYKHSEAYLASGGTFISSGPTPTFSAWGGPSGMGNMLSTVKEIAQPCWLGGTARKWKLVTMTHSPKDLSTLRDLIVQGKLKPAVDSVYEFEDALSAYERILTGRARGKVVVRVKEGVN</sequence>
<accession>A0ACB8BFH5</accession>
<protein>
    <submittedName>
        <fullName evidence="1">NAD(P)-binding protein</fullName>
    </submittedName>
</protein>
<gene>
    <name evidence="1" type="ORF">BV22DRAFT_1066485</name>
</gene>
<dbReference type="Proteomes" id="UP000790709">
    <property type="component" value="Unassembled WGS sequence"/>
</dbReference>
<evidence type="ECO:0000313" key="1">
    <source>
        <dbReference type="EMBL" id="KAH7924555.1"/>
    </source>
</evidence>
<proteinExistence type="predicted"/>
<organism evidence="1 2">
    <name type="scientific">Leucogyrophana mollusca</name>
    <dbReference type="NCBI Taxonomy" id="85980"/>
    <lineage>
        <taxon>Eukaryota</taxon>
        <taxon>Fungi</taxon>
        <taxon>Dikarya</taxon>
        <taxon>Basidiomycota</taxon>
        <taxon>Agaricomycotina</taxon>
        <taxon>Agaricomycetes</taxon>
        <taxon>Agaricomycetidae</taxon>
        <taxon>Boletales</taxon>
        <taxon>Boletales incertae sedis</taxon>
        <taxon>Leucogyrophana</taxon>
    </lineage>
</organism>
<reference evidence="1" key="1">
    <citation type="journal article" date="2021" name="New Phytol.">
        <title>Evolutionary innovations through gain and loss of genes in the ectomycorrhizal Boletales.</title>
        <authorList>
            <person name="Wu G."/>
            <person name="Miyauchi S."/>
            <person name="Morin E."/>
            <person name="Kuo A."/>
            <person name="Drula E."/>
            <person name="Varga T."/>
            <person name="Kohler A."/>
            <person name="Feng B."/>
            <person name="Cao Y."/>
            <person name="Lipzen A."/>
            <person name="Daum C."/>
            <person name="Hundley H."/>
            <person name="Pangilinan J."/>
            <person name="Johnson J."/>
            <person name="Barry K."/>
            <person name="LaButti K."/>
            <person name="Ng V."/>
            <person name="Ahrendt S."/>
            <person name="Min B."/>
            <person name="Choi I.G."/>
            <person name="Park H."/>
            <person name="Plett J.M."/>
            <person name="Magnuson J."/>
            <person name="Spatafora J.W."/>
            <person name="Nagy L.G."/>
            <person name="Henrissat B."/>
            <person name="Grigoriev I.V."/>
            <person name="Yang Z.L."/>
            <person name="Xu J."/>
            <person name="Martin F.M."/>
        </authorList>
    </citation>
    <scope>NUCLEOTIDE SEQUENCE</scope>
    <source>
        <strain evidence="1">KUC20120723A-06</strain>
    </source>
</reference>